<dbReference type="InterPro" id="IPR004410">
    <property type="entry name" value="Malonyl_CoA-ACP_transAc_FabD"/>
</dbReference>
<gene>
    <name evidence="7" type="ORF">BCM02_101434</name>
</gene>
<keyword evidence="3" id="KW-0012">Acyltransferase</keyword>
<dbReference type="EC" id="2.3.1.39" evidence="1"/>
<dbReference type="Gene3D" id="3.30.70.250">
    <property type="entry name" value="Malonyl-CoA ACP transacylase, ACP-binding"/>
    <property type="match status" value="1"/>
</dbReference>
<dbReference type="GO" id="GO:0004314">
    <property type="term" value="F:[acyl-carrier-protein] S-malonyltransferase activity"/>
    <property type="evidence" value="ECO:0007669"/>
    <property type="project" value="UniProtKB-EC"/>
</dbReference>
<feature type="compositionally biased region" description="Low complexity" evidence="5">
    <location>
        <begin position="320"/>
        <end position="333"/>
    </location>
</feature>
<name>A0A5S5CHQ0_9BACL</name>
<proteinExistence type="predicted"/>
<accession>A0A5S5CHQ0</accession>
<dbReference type="PANTHER" id="PTHR42681:SF1">
    <property type="entry name" value="MALONYL-COA-ACYL CARRIER PROTEIN TRANSACYLASE, MITOCHONDRIAL"/>
    <property type="match status" value="1"/>
</dbReference>
<dbReference type="GO" id="GO:0005829">
    <property type="term" value="C:cytosol"/>
    <property type="evidence" value="ECO:0007669"/>
    <property type="project" value="TreeGrafter"/>
</dbReference>
<evidence type="ECO:0000256" key="1">
    <source>
        <dbReference type="ARBA" id="ARBA00013258"/>
    </source>
</evidence>
<dbReference type="InterPro" id="IPR001227">
    <property type="entry name" value="Ac_transferase_dom_sf"/>
</dbReference>
<comment type="caution">
    <text evidence="7">The sequence shown here is derived from an EMBL/GenBank/DDBJ whole genome shotgun (WGS) entry which is preliminary data.</text>
</comment>
<dbReference type="InterPro" id="IPR016036">
    <property type="entry name" value="Malonyl_transacylase_ACP-bd"/>
</dbReference>
<dbReference type="PANTHER" id="PTHR42681">
    <property type="entry name" value="MALONYL-COA-ACYL CARRIER PROTEIN TRANSACYLASE, MITOCHONDRIAL"/>
    <property type="match status" value="1"/>
</dbReference>
<dbReference type="GO" id="GO:0006633">
    <property type="term" value="P:fatty acid biosynthetic process"/>
    <property type="evidence" value="ECO:0007669"/>
    <property type="project" value="TreeGrafter"/>
</dbReference>
<dbReference type="SMART" id="SM00827">
    <property type="entry name" value="PKS_AT"/>
    <property type="match status" value="1"/>
</dbReference>
<feature type="region of interest" description="Disordered" evidence="5">
    <location>
        <begin position="298"/>
        <end position="335"/>
    </location>
</feature>
<keyword evidence="8" id="KW-1185">Reference proteome</keyword>
<sequence>MNRLALLFPGQGSQYVGMGKAVSARSRAAMRTFEEAGDALGWDVLRLCEEGDLALLTQTDNAQPAILTCSVAAYRAWIEQGGPEPAIGAGHSLGELSALACSGALGFADALQLVRRRGELMQAASRERPGGMAAVVGISDEQLLEALNKANETHSIVVIAGINSLTQNVVSGHPEALLRLQRIVAEQHRSTRFLPLPVSAAFHSPLMEEAAMRFRDRLENCTFHAPKWPVLSNVTGQPHDGGRASCIRLLASQLTEPVRWVACMEAIRSLGVRQAAEIGPGRVLTGLLRSFAPDIQVWSSDDEPDRTPAAPALTGSEQRSATAAESTESATSASRHDGMAMFLPRCLGIAAATRNGCTDLDAYRIGVLEPYREVEALAQELRRTGSMPTEAQLRQGWAMLLSQFDTKGTNPEERGLRLSRLLEETRTSHLFEVPERQAEGDVAQ</sequence>
<dbReference type="EMBL" id="VNHS01000001">
    <property type="protein sequence ID" value="TYP79316.1"/>
    <property type="molecule type" value="Genomic_DNA"/>
</dbReference>
<keyword evidence="2 7" id="KW-0808">Transferase</keyword>
<dbReference type="NCBIfam" id="TIGR00128">
    <property type="entry name" value="fabD"/>
    <property type="match status" value="1"/>
</dbReference>
<comment type="catalytic activity">
    <reaction evidence="4">
        <text>holo-[ACP] + malonyl-CoA = malonyl-[ACP] + CoA</text>
        <dbReference type="Rhea" id="RHEA:41792"/>
        <dbReference type="Rhea" id="RHEA-COMP:9623"/>
        <dbReference type="Rhea" id="RHEA-COMP:9685"/>
        <dbReference type="ChEBI" id="CHEBI:57287"/>
        <dbReference type="ChEBI" id="CHEBI:57384"/>
        <dbReference type="ChEBI" id="CHEBI:64479"/>
        <dbReference type="ChEBI" id="CHEBI:78449"/>
        <dbReference type="EC" id="2.3.1.39"/>
    </reaction>
</comment>
<dbReference type="InterPro" id="IPR016035">
    <property type="entry name" value="Acyl_Trfase/lysoPLipase"/>
</dbReference>
<organism evidence="7 8">
    <name type="scientific">Paenibacillus methanolicus</name>
    <dbReference type="NCBI Taxonomy" id="582686"/>
    <lineage>
        <taxon>Bacteria</taxon>
        <taxon>Bacillati</taxon>
        <taxon>Bacillota</taxon>
        <taxon>Bacilli</taxon>
        <taxon>Bacillales</taxon>
        <taxon>Paenibacillaceae</taxon>
        <taxon>Paenibacillus</taxon>
    </lineage>
</organism>
<reference evidence="7 8" key="1">
    <citation type="submission" date="2019-07" db="EMBL/GenBank/DDBJ databases">
        <title>Genomic Encyclopedia of Type Strains, Phase III (KMG-III): the genomes of soil and plant-associated and newly described type strains.</title>
        <authorList>
            <person name="Whitman W."/>
        </authorList>
    </citation>
    <scope>NUCLEOTIDE SEQUENCE [LARGE SCALE GENOMIC DNA]</scope>
    <source>
        <strain evidence="7 8">BL24</strain>
    </source>
</reference>
<dbReference type="SUPFAM" id="SSF55048">
    <property type="entry name" value="Probable ACP-binding domain of malonyl-CoA ACP transacylase"/>
    <property type="match status" value="1"/>
</dbReference>
<evidence type="ECO:0000259" key="6">
    <source>
        <dbReference type="SMART" id="SM00827"/>
    </source>
</evidence>
<evidence type="ECO:0000313" key="7">
    <source>
        <dbReference type="EMBL" id="TYP79316.1"/>
    </source>
</evidence>
<dbReference type="RefSeq" id="WP_187433969.1">
    <property type="nucleotide sequence ID" value="NZ_VNHS01000001.1"/>
</dbReference>
<dbReference type="InterPro" id="IPR050858">
    <property type="entry name" value="Mal-CoA-ACP_Trans/PKS_FabD"/>
</dbReference>
<dbReference type="AlphaFoldDB" id="A0A5S5CHQ0"/>
<evidence type="ECO:0000256" key="5">
    <source>
        <dbReference type="SAM" id="MobiDB-lite"/>
    </source>
</evidence>
<evidence type="ECO:0000313" key="8">
    <source>
        <dbReference type="Proteomes" id="UP000323257"/>
    </source>
</evidence>
<dbReference type="InterPro" id="IPR014043">
    <property type="entry name" value="Acyl_transferase_dom"/>
</dbReference>
<protein>
    <recommendedName>
        <fullName evidence="1">[acyl-carrier-protein] S-malonyltransferase</fullName>
        <ecNumber evidence="1">2.3.1.39</ecNumber>
    </recommendedName>
</protein>
<dbReference type="Gene3D" id="3.40.366.10">
    <property type="entry name" value="Malonyl-Coenzyme A Acyl Carrier Protein, domain 2"/>
    <property type="match status" value="1"/>
</dbReference>
<dbReference type="Proteomes" id="UP000323257">
    <property type="component" value="Unassembled WGS sequence"/>
</dbReference>
<dbReference type="SUPFAM" id="SSF52151">
    <property type="entry name" value="FabD/lysophospholipase-like"/>
    <property type="match status" value="1"/>
</dbReference>
<feature type="domain" description="Malonyl-CoA:ACP transacylase (MAT)" evidence="6">
    <location>
        <begin position="7"/>
        <end position="338"/>
    </location>
</feature>
<evidence type="ECO:0000256" key="4">
    <source>
        <dbReference type="ARBA" id="ARBA00048462"/>
    </source>
</evidence>
<evidence type="ECO:0000256" key="3">
    <source>
        <dbReference type="ARBA" id="ARBA00023315"/>
    </source>
</evidence>
<evidence type="ECO:0000256" key="2">
    <source>
        <dbReference type="ARBA" id="ARBA00022679"/>
    </source>
</evidence>
<dbReference type="Pfam" id="PF00698">
    <property type="entry name" value="Acyl_transf_1"/>
    <property type="match status" value="1"/>
</dbReference>